<keyword evidence="3" id="KW-1185">Reference proteome</keyword>
<dbReference type="Gene3D" id="3.30.70.1430">
    <property type="entry name" value="Multidrug efflux transporter AcrB pore domain"/>
    <property type="match status" value="1"/>
</dbReference>
<feature type="transmembrane region" description="Helical" evidence="1">
    <location>
        <begin position="150"/>
        <end position="172"/>
    </location>
</feature>
<feature type="transmembrane region" description="Helical" evidence="1">
    <location>
        <begin position="239"/>
        <end position="259"/>
    </location>
</feature>
<protein>
    <submittedName>
        <fullName evidence="2">AcrB/AcrD/AcrF family protein</fullName>
    </submittedName>
</protein>
<dbReference type="Gene3D" id="1.20.1640.10">
    <property type="entry name" value="Multidrug efflux transporter AcrB transmembrane domain"/>
    <property type="match status" value="2"/>
</dbReference>
<dbReference type="Gene3D" id="3.30.2090.10">
    <property type="entry name" value="Multidrug efflux transporter AcrB TolC docking domain, DN and DC subdomains"/>
    <property type="match status" value="1"/>
</dbReference>
<dbReference type="Proteomes" id="UP000184079">
    <property type="component" value="Unassembled WGS sequence"/>
</dbReference>
<feature type="transmembrane region" description="Helical" evidence="1">
    <location>
        <begin position="79"/>
        <end position="99"/>
    </location>
</feature>
<dbReference type="EMBL" id="FQXD01000019">
    <property type="protein sequence ID" value="SHH91117.1"/>
    <property type="molecule type" value="Genomic_DNA"/>
</dbReference>
<sequence>MQIGGAPETTQIELAESVRHALDDIRDDDLVNGFTMNEIVAHGDFVNDSMYSVTKNIAIGGIIAVLVLLLFLRNFRATVIIGVSIPTSILLTMVSMWIGGYSLNMLTLVGLGLGIGMMVDSSIVVLESIYKKKEQGLAGYEAAIQGTSEVANAIIASVLTTIAVFLPIGLIGGETGKFMIIFSVVVAITLISSVFIAFTFIPALAERFMNMRKQKEKRRESGGLGLYRNMLTWIIAKKARSFFIIALFLLAFVSSLFLVPKIPMNIMPDVFNRYTEISVALENGTTDDEKQVIAKSIHQKLKPMKDVKANYIIDQGNTLTSVIKMTSGDEIYYNQKEVTDNILKGLRSLQGKHPIRSVHRAISGSSGYPVQITIRGEDFDKLKTIAKDMVTKTETIDGVVEASHSMEATSTMQEILLNEDELEKYGINKLEMKKLARTILAR</sequence>
<evidence type="ECO:0000313" key="3">
    <source>
        <dbReference type="Proteomes" id="UP000184079"/>
    </source>
</evidence>
<name>A0A1M5WU53_9BACI</name>
<evidence type="ECO:0000256" key="1">
    <source>
        <dbReference type="SAM" id="Phobius"/>
    </source>
</evidence>
<gene>
    <name evidence="2" type="ORF">SAMN05421807_1195</name>
</gene>
<dbReference type="PRINTS" id="PR00702">
    <property type="entry name" value="ACRIFLAVINRP"/>
</dbReference>
<dbReference type="GO" id="GO:0042910">
    <property type="term" value="F:xenobiotic transmembrane transporter activity"/>
    <property type="evidence" value="ECO:0007669"/>
    <property type="project" value="TreeGrafter"/>
</dbReference>
<dbReference type="PANTHER" id="PTHR32063">
    <property type="match status" value="1"/>
</dbReference>
<dbReference type="Gene3D" id="3.30.70.1320">
    <property type="entry name" value="Multidrug efflux transporter AcrB pore domain like"/>
    <property type="match status" value="1"/>
</dbReference>
<proteinExistence type="predicted"/>
<accession>A0A1M5WU53</accession>
<keyword evidence="1" id="KW-1133">Transmembrane helix</keyword>
<dbReference type="InterPro" id="IPR027463">
    <property type="entry name" value="AcrB_DN_DC_subdom"/>
</dbReference>
<evidence type="ECO:0000313" key="2">
    <source>
        <dbReference type="EMBL" id="SHH91117.1"/>
    </source>
</evidence>
<dbReference type="SUPFAM" id="SSF82866">
    <property type="entry name" value="Multidrug efflux transporter AcrB transmembrane domain"/>
    <property type="match status" value="1"/>
</dbReference>
<feature type="transmembrane region" description="Helical" evidence="1">
    <location>
        <begin position="105"/>
        <end position="129"/>
    </location>
</feature>
<dbReference type="Pfam" id="PF00873">
    <property type="entry name" value="ACR_tran"/>
    <property type="match status" value="1"/>
</dbReference>
<dbReference type="AlphaFoldDB" id="A0A1M5WU53"/>
<organism evidence="2 3">
    <name type="scientific">Virgibacillus chiguensis</name>
    <dbReference type="NCBI Taxonomy" id="411959"/>
    <lineage>
        <taxon>Bacteria</taxon>
        <taxon>Bacillati</taxon>
        <taxon>Bacillota</taxon>
        <taxon>Bacilli</taxon>
        <taxon>Bacillales</taxon>
        <taxon>Bacillaceae</taxon>
        <taxon>Virgibacillus</taxon>
    </lineage>
</organism>
<dbReference type="InterPro" id="IPR001036">
    <property type="entry name" value="Acrflvin-R"/>
</dbReference>
<dbReference type="Gene3D" id="3.30.70.1440">
    <property type="entry name" value="Multidrug efflux transporter AcrB pore domain"/>
    <property type="match status" value="1"/>
</dbReference>
<keyword evidence="1" id="KW-0812">Transmembrane</keyword>
<feature type="transmembrane region" description="Helical" evidence="1">
    <location>
        <begin position="53"/>
        <end position="72"/>
    </location>
</feature>
<dbReference type="GO" id="GO:0005886">
    <property type="term" value="C:plasma membrane"/>
    <property type="evidence" value="ECO:0007669"/>
    <property type="project" value="TreeGrafter"/>
</dbReference>
<keyword evidence="1" id="KW-0472">Membrane</keyword>
<reference evidence="3" key="1">
    <citation type="submission" date="2016-11" db="EMBL/GenBank/DDBJ databases">
        <authorList>
            <person name="Varghese N."/>
            <person name="Submissions S."/>
        </authorList>
    </citation>
    <scope>NUCLEOTIDE SEQUENCE [LARGE SCALE GENOMIC DNA]</scope>
    <source>
        <strain evidence="3">CGMCC 1.6496</strain>
    </source>
</reference>
<dbReference type="PANTHER" id="PTHR32063:SF0">
    <property type="entry name" value="SWARMING MOTILITY PROTEIN SWRC"/>
    <property type="match status" value="1"/>
</dbReference>
<feature type="transmembrane region" description="Helical" evidence="1">
    <location>
        <begin position="178"/>
        <end position="205"/>
    </location>
</feature>